<evidence type="ECO:0000313" key="3">
    <source>
        <dbReference type="Proteomes" id="UP001168821"/>
    </source>
</evidence>
<dbReference type="Gene3D" id="3.40.720.10">
    <property type="entry name" value="Alkaline Phosphatase, subunit A"/>
    <property type="match status" value="2"/>
</dbReference>
<evidence type="ECO:0000313" key="2">
    <source>
        <dbReference type="EMBL" id="KAJ3643501.1"/>
    </source>
</evidence>
<keyword evidence="1" id="KW-0732">Signal</keyword>
<keyword evidence="3" id="KW-1185">Reference proteome</keyword>
<dbReference type="PANTHER" id="PTHR10974:SF9">
    <property type="entry name" value="DUF229 DOMAIN CONTAINING PROTEIN-RELATED"/>
    <property type="match status" value="1"/>
</dbReference>
<dbReference type="GO" id="GO:0005615">
    <property type="term" value="C:extracellular space"/>
    <property type="evidence" value="ECO:0007669"/>
    <property type="project" value="TreeGrafter"/>
</dbReference>
<reference evidence="2" key="1">
    <citation type="journal article" date="2023" name="G3 (Bethesda)">
        <title>Whole genome assemblies of Zophobas morio and Tenebrio molitor.</title>
        <authorList>
            <person name="Kaur S."/>
            <person name="Stinson S.A."/>
            <person name="diCenzo G.C."/>
        </authorList>
    </citation>
    <scope>NUCLEOTIDE SEQUENCE</scope>
    <source>
        <strain evidence="2">QUZm001</strain>
    </source>
</reference>
<dbReference type="CDD" id="cd16021">
    <property type="entry name" value="ALP_like"/>
    <property type="match status" value="2"/>
</dbReference>
<comment type="caution">
    <text evidence="2">The sequence shown here is derived from an EMBL/GenBank/DDBJ whole genome shotgun (WGS) entry which is preliminary data.</text>
</comment>
<sequence length="1107" mass="127407">MLISVIITLLIYTRCSGDQEYILKKPKCKIPNLEPFNDEVRDIMKPQSYISCNKTELLTFVTTIDNSATLYIKDELKPQYGSNISCCYSYVTRNGTAEEPDTGINIMECQPFDNHVVLTHDIVKVECHQYDENEPRLVYANVHNPIIIKESVKNKLKSSNSSKSFSVLFIVIDAISRLNFIRTMNQTYTYLRDNNFIEMKGYTKVADNTFPNFGAFLTGLDLATINEKCKPETVGGLDNCPMIWYDYSNKGYITAYAEDASYISTFNFNKKGFLNPPTDYYFKPYIEASETLTIRYNNYMPYCTGPETAGERILNLAKDFATTFKDQATFGIFWMNTFSHNELNAPYVMDEKMKTFFSDLKNEKIFDDSIVVVLSDHGIRFGEIKTTRSGWFEERTPLNMISVPKRFKQRFRTEYHNLVENSNKLTSTYDLFSTLKHILILSGKNYEDREKSSCGKCTSLFTRIVSNRSCRGAGVPPQWCTCMGYFKSIETDHAYVKNVTEIAISKINSTSALDPTYCKSAELDDVLAANYILDSPKCKIPEIDPFNEEFLKIRMIRRDPYLRCNKTEILSYVDRNSDNVTVLHLKKPFPLINGTRSFDCCYSYITRKGSRDLPDVGFKTSQCIPFQNDTVLTQDTVNVTCTKKSTVIYQNVHNIIRINETMIKEKMRNAPPKPLSVLIIGIDSISRLNFIRTMPQTYAFLAKNNFIEMKGYTKIADNTYENLVSLLTGLRLNEIPQKCQDQKIGGLDRCPMIWKNFSSNGYITAFVEDAIRISTFNYNKMGFSEPPTDYYFKPYMEAAEALGVRIYHKLPYCAGPETSAERVLNLARDFVTTFKNQSTFGIFWMSSFSHNYLRVPYSMDKKVKEFFADLKKEGILNNTMVIVLSDHGIRFGEIRKTRGGWFEERMPINMISVPRTFRQNLSREYQNVRKNRNKLISTYDMFVTLEHVLTLSETGYKRKGSSACKKCVSLLEEIPRDRSCEDAGISTEWCTCGGHFRPLDIKDDFVERAANHAIDKLNNWPLVKETCTDVFLSRIVSASVSESISDTGTKYLFLVIETKPTDFYLTTIKFNQIVPKNSTFFIRGINNYPLCINDYDNKLKNIQKKRS</sequence>
<dbReference type="InterPro" id="IPR017850">
    <property type="entry name" value="Alkaline_phosphatase_core_sf"/>
</dbReference>
<name>A0AA38HU39_9CUCU</name>
<dbReference type="FunFam" id="3.40.720.10:FF:000017">
    <property type="entry name" value="Predicted protein"/>
    <property type="match status" value="2"/>
</dbReference>
<dbReference type="PANTHER" id="PTHR10974">
    <property type="entry name" value="FI08016P-RELATED"/>
    <property type="match status" value="1"/>
</dbReference>
<feature type="signal peptide" evidence="1">
    <location>
        <begin position="1"/>
        <end position="17"/>
    </location>
</feature>
<dbReference type="Proteomes" id="UP001168821">
    <property type="component" value="Unassembled WGS sequence"/>
</dbReference>
<feature type="chain" id="PRO_5041411466" description="DUF229 domain containing protein" evidence="1">
    <location>
        <begin position="18"/>
        <end position="1107"/>
    </location>
</feature>
<dbReference type="InterPro" id="IPR004245">
    <property type="entry name" value="DUF229"/>
</dbReference>
<organism evidence="2 3">
    <name type="scientific">Zophobas morio</name>
    <dbReference type="NCBI Taxonomy" id="2755281"/>
    <lineage>
        <taxon>Eukaryota</taxon>
        <taxon>Metazoa</taxon>
        <taxon>Ecdysozoa</taxon>
        <taxon>Arthropoda</taxon>
        <taxon>Hexapoda</taxon>
        <taxon>Insecta</taxon>
        <taxon>Pterygota</taxon>
        <taxon>Neoptera</taxon>
        <taxon>Endopterygota</taxon>
        <taxon>Coleoptera</taxon>
        <taxon>Polyphaga</taxon>
        <taxon>Cucujiformia</taxon>
        <taxon>Tenebrionidae</taxon>
        <taxon>Zophobas</taxon>
    </lineage>
</organism>
<dbReference type="Pfam" id="PF02995">
    <property type="entry name" value="DUF229"/>
    <property type="match status" value="2"/>
</dbReference>
<dbReference type="AlphaFoldDB" id="A0AA38HU39"/>
<evidence type="ECO:0008006" key="4">
    <source>
        <dbReference type="Google" id="ProtNLM"/>
    </source>
</evidence>
<accession>A0AA38HU39</accession>
<protein>
    <recommendedName>
        <fullName evidence="4">DUF229 domain containing protein</fullName>
    </recommendedName>
</protein>
<gene>
    <name evidence="2" type="ORF">Zmor_026208</name>
</gene>
<dbReference type="SUPFAM" id="SSF53649">
    <property type="entry name" value="Alkaline phosphatase-like"/>
    <property type="match status" value="2"/>
</dbReference>
<evidence type="ECO:0000256" key="1">
    <source>
        <dbReference type="SAM" id="SignalP"/>
    </source>
</evidence>
<dbReference type="EMBL" id="JALNTZ010000008">
    <property type="protein sequence ID" value="KAJ3643501.1"/>
    <property type="molecule type" value="Genomic_DNA"/>
</dbReference>
<proteinExistence type="predicted"/>